<dbReference type="Pfam" id="PF03999">
    <property type="entry name" value="MAP65_ASE1"/>
    <property type="match status" value="1"/>
</dbReference>
<feature type="region of interest" description="Disordered" evidence="2">
    <location>
        <begin position="591"/>
        <end position="631"/>
    </location>
</feature>
<organism evidence="3 4">
    <name type="scientific">Neodiprion lecontei</name>
    <name type="common">Redheaded pine sawfly</name>
    <dbReference type="NCBI Taxonomy" id="441921"/>
    <lineage>
        <taxon>Eukaryota</taxon>
        <taxon>Metazoa</taxon>
        <taxon>Ecdysozoa</taxon>
        <taxon>Arthropoda</taxon>
        <taxon>Hexapoda</taxon>
        <taxon>Insecta</taxon>
        <taxon>Pterygota</taxon>
        <taxon>Neoptera</taxon>
        <taxon>Endopterygota</taxon>
        <taxon>Hymenoptera</taxon>
        <taxon>Tenthredinoidea</taxon>
        <taxon>Diprionidae</taxon>
        <taxon>Diprioninae</taxon>
        <taxon>Neodiprion</taxon>
    </lineage>
</organism>
<dbReference type="Proteomes" id="UP000829291">
    <property type="component" value="Chromosome 1"/>
</dbReference>
<feature type="compositionally biased region" description="Basic residues" evidence="2">
    <location>
        <begin position="499"/>
        <end position="510"/>
    </location>
</feature>
<dbReference type="PANTHER" id="PTHR19321:SF41">
    <property type="entry name" value="FASCETTO-RELATED"/>
    <property type="match status" value="1"/>
</dbReference>
<feature type="compositionally biased region" description="Polar residues" evidence="2">
    <location>
        <begin position="445"/>
        <end position="454"/>
    </location>
</feature>
<name>A0ABM3G3C6_NEOLC</name>
<dbReference type="GeneID" id="107218540"/>
<evidence type="ECO:0000313" key="3">
    <source>
        <dbReference type="Proteomes" id="UP000829291"/>
    </source>
</evidence>
<keyword evidence="3" id="KW-1185">Reference proteome</keyword>
<dbReference type="InterPro" id="IPR007145">
    <property type="entry name" value="MAP65_Ase1_PRC1"/>
</dbReference>
<dbReference type="PANTHER" id="PTHR19321">
    <property type="entry name" value="PROTEIN REGULATOR OF CYTOKINESIS 1 PRC1-RELATED"/>
    <property type="match status" value="1"/>
</dbReference>
<protein>
    <submittedName>
        <fullName evidence="4">Protein regulator of cytokinesis 1 isoform X2</fullName>
    </submittedName>
</protein>
<evidence type="ECO:0000256" key="1">
    <source>
        <dbReference type="SAM" id="Coils"/>
    </source>
</evidence>
<feature type="region of interest" description="Disordered" evidence="2">
    <location>
        <begin position="429"/>
        <end position="541"/>
    </location>
</feature>
<proteinExistence type="predicted"/>
<feature type="compositionally biased region" description="Polar residues" evidence="2">
    <location>
        <begin position="462"/>
        <end position="473"/>
    </location>
</feature>
<sequence length="631" mass="73005">MAKVTNIWDEMGSPLETKEIYLKQVFEHVEDLKSAMLGEMEERRSSLAQEVDRLMSEAVSLKKDLQIEVRVDGYENLSLYDIRTKIQHHLQRLRSVKQQRLNSTKELLKKELDICKVLGSEPIGMVTEIPSETELKSFKLYLDRIEAEKTRLEGTFKDAQNGIIDIMDELRLTPESGFESQVYNGENFVYTTVNMTKLREFHDNLKKMLINAKQEAEEKREQLQDLWKYLEEPSEKCQEFLDRNKGYTVITLKAFDDEIKRCKQKRSENIAEYVVKLRCQIEALWDQCQIGDEERRAFKPFTYQTFTEDLLILHEIEAETLRKYYEDNRVIFELLEERDNMWQQIANLEQRANDPNRYQNRGGQLLAEEKERKVIQKKLPKIEKELEGLLEDYQSKNGKPFTTHGVPLAEALKRSWAEYIAAKQTMSIARKQARDHPTTIKKTPLSVSKRTPSAMSIRRPSPANSTQRKQQGDLTPFNPSRKRGYRSSDSNKKTVSASKIKRGRVSRRIFPRGDKSVLKDNENRAISQTPSTSGTSMSGYDEFQDHLMDKEELRSSILPRTVLKSSNLQASTSTRIKTPMKPTRKHVKTLGTLRRASPNKLPSTPRSASRSPKTTSTSRLAPAPGTLPFIF</sequence>
<dbReference type="Gene3D" id="1.20.58.1520">
    <property type="match status" value="1"/>
</dbReference>
<feature type="compositionally biased region" description="Basic and acidic residues" evidence="2">
    <location>
        <begin position="511"/>
        <end position="523"/>
    </location>
</feature>
<gene>
    <name evidence="4" type="primary">LOC107218540</name>
</gene>
<feature type="compositionally biased region" description="Polar residues" evidence="2">
    <location>
        <begin position="524"/>
        <end position="538"/>
    </location>
</feature>
<evidence type="ECO:0000313" key="4">
    <source>
        <dbReference type="RefSeq" id="XP_046594777.1"/>
    </source>
</evidence>
<feature type="compositionally biased region" description="Polar residues" evidence="2">
    <location>
        <begin position="600"/>
        <end position="619"/>
    </location>
</feature>
<feature type="coiled-coil region" evidence="1">
    <location>
        <begin position="37"/>
        <end position="64"/>
    </location>
</feature>
<reference evidence="4" key="1">
    <citation type="submission" date="2025-08" db="UniProtKB">
        <authorList>
            <consortium name="RefSeq"/>
        </authorList>
    </citation>
    <scope>IDENTIFICATION</scope>
    <source>
        <tissue evidence="4">Thorax and Abdomen</tissue>
    </source>
</reference>
<evidence type="ECO:0000256" key="2">
    <source>
        <dbReference type="SAM" id="MobiDB-lite"/>
    </source>
</evidence>
<dbReference type="RefSeq" id="XP_046594777.1">
    <property type="nucleotide sequence ID" value="XM_046738821.1"/>
</dbReference>
<keyword evidence="1" id="KW-0175">Coiled coil</keyword>
<accession>A0ABM3G3C6</accession>